<dbReference type="PANTHER" id="PTHR43827:SF3">
    <property type="entry name" value="NADP-DEPENDENT OXIDOREDUCTASE DOMAIN-CONTAINING PROTEIN"/>
    <property type="match status" value="1"/>
</dbReference>
<dbReference type="GO" id="GO:0016616">
    <property type="term" value="F:oxidoreductase activity, acting on the CH-OH group of donors, NAD or NADP as acceptor"/>
    <property type="evidence" value="ECO:0007669"/>
    <property type="project" value="UniProtKB-ARBA"/>
</dbReference>
<dbReference type="OrthoDB" id="416253at2759"/>
<keyword evidence="7" id="KW-1185">Reference proteome</keyword>
<dbReference type="CDD" id="cd19120">
    <property type="entry name" value="AKR_AKR3C2-3"/>
    <property type="match status" value="1"/>
</dbReference>
<keyword evidence="4" id="KW-0472">Membrane</keyword>
<feature type="transmembrane region" description="Helical" evidence="4">
    <location>
        <begin position="300"/>
        <end position="319"/>
    </location>
</feature>
<dbReference type="PRINTS" id="PR00069">
    <property type="entry name" value="ALDKETRDTASE"/>
</dbReference>
<evidence type="ECO:0000256" key="3">
    <source>
        <dbReference type="ARBA" id="ARBA00023002"/>
    </source>
</evidence>
<sequence>MPWDLVTLNSGYHMPSIAYGTWTLGNGQGPINQIAQAFDTGYYHIDTAQGYRNEAEVGVALHESGFSRGEVFITTKYSGSNGLDIPTSIRNSVNNMNTSYVDLYLIHNPRLAVPDIPTVWAQMEKVVEDGLAKSIGVSNFGVQDMEILLASAKIKPAANQILLHPYVYMQQAPIVDYAAEHGIVIEAYSALQPITNDPSGPLDAPLNDIANRLGASTDQVLLAWTKAKGAVVVTTSSKKMRLEGYQYAGDLGKSYVKGNWPHVTLHVCISELSKEDIAAIDAAGASGEKRITVRKGLRKFGIGTLVGVVVLVLCSYFGIKIDRFLLDLLCRNR</sequence>
<protein>
    <recommendedName>
        <fullName evidence="5">NADP-dependent oxidoreductase domain-containing protein</fullName>
    </recommendedName>
</protein>
<keyword evidence="3" id="KW-0560">Oxidoreductase</keyword>
<dbReference type="SUPFAM" id="SSF51430">
    <property type="entry name" value="NAD(P)-linked oxidoreductase"/>
    <property type="match status" value="1"/>
</dbReference>
<dbReference type="InterPro" id="IPR036812">
    <property type="entry name" value="NAD(P)_OxRdtase_dom_sf"/>
</dbReference>
<proteinExistence type="inferred from homology"/>
<dbReference type="PANTHER" id="PTHR43827">
    <property type="entry name" value="2,5-DIKETO-D-GLUCONIC ACID REDUCTASE"/>
    <property type="match status" value="1"/>
</dbReference>
<evidence type="ECO:0000313" key="7">
    <source>
        <dbReference type="Proteomes" id="UP000183567"/>
    </source>
</evidence>
<dbReference type="EMBL" id="LVVM01004225">
    <property type="protein sequence ID" value="OJA13293.1"/>
    <property type="molecule type" value="Genomic_DNA"/>
</dbReference>
<keyword evidence="4" id="KW-1133">Transmembrane helix</keyword>
<evidence type="ECO:0000256" key="2">
    <source>
        <dbReference type="ARBA" id="ARBA00022857"/>
    </source>
</evidence>
<dbReference type="GO" id="GO:0016652">
    <property type="term" value="F:oxidoreductase activity, acting on NAD(P)H as acceptor"/>
    <property type="evidence" value="ECO:0007669"/>
    <property type="project" value="InterPro"/>
</dbReference>
<keyword evidence="2" id="KW-0521">NADP</keyword>
<evidence type="ECO:0000256" key="1">
    <source>
        <dbReference type="ARBA" id="ARBA00007905"/>
    </source>
</evidence>
<comment type="caution">
    <text evidence="6">The sequence shown here is derived from an EMBL/GenBank/DDBJ whole genome shotgun (WGS) entry which is preliminary data.</text>
</comment>
<evidence type="ECO:0000259" key="5">
    <source>
        <dbReference type="Pfam" id="PF00248"/>
    </source>
</evidence>
<evidence type="ECO:0000256" key="4">
    <source>
        <dbReference type="SAM" id="Phobius"/>
    </source>
</evidence>
<comment type="similarity">
    <text evidence="1">Belongs to the aldo/keto reductase family.</text>
</comment>
<dbReference type="Gene3D" id="3.20.20.100">
    <property type="entry name" value="NADP-dependent oxidoreductase domain"/>
    <property type="match status" value="1"/>
</dbReference>
<dbReference type="PROSITE" id="PS00062">
    <property type="entry name" value="ALDOKETO_REDUCTASE_2"/>
    <property type="match status" value="1"/>
</dbReference>
<dbReference type="AlphaFoldDB" id="A0A1J8PWS7"/>
<evidence type="ECO:0000313" key="6">
    <source>
        <dbReference type="EMBL" id="OJA13293.1"/>
    </source>
</evidence>
<feature type="domain" description="NADP-dependent oxidoreductase" evidence="5">
    <location>
        <begin position="17"/>
        <end position="244"/>
    </location>
</feature>
<dbReference type="InterPro" id="IPR023210">
    <property type="entry name" value="NADP_OxRdtase_dom"/>
</dbReference>
<dbReference type="InterPro" id="IPR044494">
    <property type="entry name" value="AKR3C2/3"/>
</dbReference>
<dbReference type="Pfam" id="PF00248">
    <property type="entry name" value="Aldo_ket_red"/>
    <property type="match status" value="1"/>
</dbReference>
<accession>A0A1J8PWS7</accession>
<keyword evidence="4" id="KW-0812">Transmembrane</keyword>
<dbReference type="InterPro" id="IPR018170">
    <property type="entry name" value="Aldo/ket_reductase_CS"/>
</dbReference>
<gene>
    <name evidence="6" type="ORF">AZE42_07680</name>
</gene>
<name>A0A1J8PWS7_9AGAM</name>
<dbReference type="InterPro" id="IPR020471">
    <property type="entry name" value="AKR"/>
</dbReference>
<dbReference type="STRING" id="180088.A0A1J8PWS7"/>
<organism evidence="6 7">
    <name type="scientific">Rhizopogon vesiculosus</name>
    <dbReference type="NCBI Taxonomy" id="180088"/>
    <lineage>
        <taxon>Eukaryota</taxon>
        <taxon>Fungi</taxon>
        <taxon>Dikarya</taxon>
        <taxon>Basidiomycota</taxon>
        <taxon>Agaricomycotina</taxon>
        <taxon>Agaricomycetes</taxon>
        <taxon>Agaricomycetidae</taxon>
        <taxon>Boletales</taxon>
        <taxon>Suillineae</taxon>
        <taxon>Rhizopogonaceae</taxon>
        <taxon>Rhizopogon</taxon>
    </lineage>
</organism>
<reference evidence="6 7" key="1">
    <citation type="submission" date="2016-03" db="EMBL/GenBank/DDBJ databases">
        <title>Comparative genomics of the ectomycorrhizal sister species Rhizopogon vinicolor and Rhizopogon vesiculosus (Basidiomycota: Boletales) reveals a divergence of the mating type B locus.</title>
        <authorList>
            <person name="Mujic A.B."/>
            <person name="Kuo A."/>
            <person name="Tritt A."/>
            <person name="Lipzen A."/>
            <person name="Chen C."/>
            <person name="Johnson J."/>
            <person name="Sharma A."/>
            <person name="Barry K."/>
            <person name="Grigoriev I.V."/>
            <person name="Spatafora J.W."/>
        </authorList>
    </citation>
    <scope>NUCLEOTIDE SEQUENCE [LARGE SCALE GENOMIC DNA]</scope>
    <source>
        <strain evidence="6 7">AM-OR11-056</strain>
    </source>
</reference>
<dbReference type="Proteomes" id="UP000183567">
    <property type="component" value="Unassembled WGS sequence"/>
</dbReference>